<evidence type="ECO:0000256" key="5">
    <source>
        <dbReference type="SAM" id="Coils"/>
    </source>
</evidence>
<dbReference type="Pfam" id="PF06544">
    <property type="entry name" value="Prp3_C"/>
    <property type="match status" value="1"/>
</dbReference>
<evidence type="ECO:0000259" key="8">
    <source>
        <dbReference type="Pfam" id="PF08572"/>
    </source>
</evidence>
<name>A0A060T410_BLAAD</name>
<evidence type="ECO:0000313" key="9">
    <source>
        <dbReference type="EMBL" id="CDP33926.1"/>
    </source>
</evidence>
<dbReference type="GO" id="GO:0000398">
    <property type="term" value="P:mRNA splicing, via spliceosome"/>
    <property type="evidence" value="ECO:0007669"/>
    <property type="project" value="InterPro"/>
</dbReference>
<dbReference type="InterPro" id="IPR013881">
    <property type="entry name" value="Pre-mRNA_splic_Prp3_dom"/>
</dbReference>
<accession>A0A060T410</accession>
<dbReference type="PANTHER" id="PTHR14212">
    <property type="entry name" value="U4/U6-ASSOCIATED RNA SPLICING FACTOR-RELATED"/>
    <property type="match status" value="1"/>
</dbReference>
<keyword evidence="3" id="KW-0508">mRNA splicing</keyword>
<feature type="region of interest" description="Disordered" evidence="6">
    <location>
        <begin position="149"/>
        <end position="190"/>
    </location>
</feature>
<dbReference type="PANTHER" id="PTHR14212:SF0">
    <property type="entry name" value="U4_U6 SMALL NUCLEAR RIBONUCLEOPROTEIN PRP3"/>
    <property type="match status" value="1"/>
</dbReference>
<feature type="domain" description="Small nuclear ribonucleoprotein Prp3 C-terminal" evidence="7">
    <location>
        <begin position="425"/>
        <end position="551"/>
    </location>
</feature>
<proteinExistence type="predicted"/>
<dbReference type="PhylomeDB" id="A0A060T410"/>
<reference evidence="9" key="1">
    <citation type="submission" date="2014-02" db="EMBL/GenBank/DDBJ databases">
        <authorList>
            <person name="Genoscope - CEA"/>
        </authorList>
    </citation>
    <scope>NUCLEOTIDE SEQUENCE</scope>
    <source>
        <strain evidence="9">LS3</strain>
    </source>
</reference>
<dbReference type="InterPro" id="IPR027104">
    <property type="entry name" value="Prp3"/>
</dbReference>
<feature type="coiled-coil region" evidence="5">
    <location>
        <begin position="214"/>
        <end position="241"/>
    </location>
</feature>
<feature type="region of interest" description="Disordered" evidence="6">
    <location>
        <begin position="381"/>
        <end position="403"/>
    </location>
</feature>
<feature type="region of interest" description="Disordered" evidence="6">
    <location>
        <begin position="1"/>
        <end position="114"/>
    </location>
</feature>
<evidence type="ECO:0000256" key="6">
    <source>
        <dbReference type="SAM" id="MobiDB-lite"/>
    </source>
</evidence>
<evidence type="ECO:0000256" key="2">
    <source>
        <dbReference type="ARBA" id="ARBA00022664"/>
    </source>
</evidence>
<evidence type="ECO:0000259" key="7">
    <source>
        <dbReference type="Pfam" id="PF06544"/>
    </source>
</evidence>
<comment type="subcellular location">
    <subcellularLocation>
        <location evidence="1">Nucleus</location>
    </subcellularLocation>
</comment>
<dbReference type="EMBL" id="HG937693">
    <property type="protein sequence ID" value="CDP33926.1"/>
    <property type="molecule type" value="Genomic_DNA"/>
</dbReference>
<feature type="compositionally biased region" description="Basic and acidic residues" evidence="6">
    <location>
        <begin position="1"/>
        <end position="20"/>
    </location>
</feature>
<keyword evidence="4" id="KW-0539">Nucleus</keyword>
<reference evidence="9" key="2">
    <citation type="submission" date="2014-06" db="EMBL/GenBank/DDBJ databases">
        <title>The complete genome of Blastobotrys (Arxula) adeninivorans LS3 - a yeast of biotechnological interest.</title>
        <authorList>
            <person name="Kunze G."/>
            <person name="Gaillardin C."/>
            <person name="Czernicka M."/>
            <person name="Durrens P."/>
            <person name="Martin T."/>
            <person name="Boer E."/>
            <person name="Gabaldon T."/>
            <person name="Cruz J."/>
            <person name="Talla E."/>
            <person name="Marck C."/>
            <person name="Goffeau A."/>
            <person name="Barbe V."/>
            <person name="Baret P."/>
            <person name="Baronian K."/>
            <person name="Beier S."/>
            <person name="Bleykasten C."/>
            <person name="Bode R."/>
            <person name="Casaregola S."/>
            <person name="Despons L."/>
            <person name="Fairhead C."/>
            <person name="Giersberg M."/>
            <person name="Gierski P."/>
            <person name="Hahnel U."/>
            <person name="Hartmann A."/>
            <person name="Jankowska D."/>
            <person name="Jubin C."/>
            <person name="Jung P."/>
            <person name="Lafontaine I."/>
            <person name="Leh-Louis V."/>
            <person name="Lemaire M."/>
            <person name="Marcet-Houben M."/>
            <person name="Mascher M."/>
            <person name="Morel G."/>
            <person name="Richard G.-F."/>
            <person name="Riechen J."/>
            <person name="Sacerdot C."/>
            <person name="Sarkar A."/>
            <person name="Savel G."/>
            <person name="Schacherer J."/>
            <person name="Sherman D."/>
            <person name="Straub M.-L."/>
            <person name="Stein N."/>
            <person name="Thierry A."/>
            <person name="Trautwein-Schult A."/>
            <person name="Westhof E."/>
            <person name="Worch S."/>
            <person name="Dujon B."/>
            <person name="Souciet J.-L."/>
            <person name="Wincker P."/>
            <person name="Scholz U."/>
            <person name="Neuveglise N."/>
        </authorList>
    </citation>
    <scope>NUCLEOTIDE SEQUENCE</scope>
    <source>
        <strain evidence="9">LS3</strain>
    </source>
</reference>
<feature type="compositionally biased region" description="Basic and acidic residues" evidence="6">
    <location>
        <begin position="149"/>
        <end position="173"/>
    </location>
</feature>
<feature type="compositionally biased region" description="Polar residues" evidence="6">
    <location>
        <begin position="73"/>
        <end position="92"/>
    </location>
</feature>
<feature type="domain" description="Pre-mRNA-splicing factor 3" evidence="8">
    <location>
        <begin position="181"/>
        <end position="402"/>
    </location>
</feature>
<gene>
    <name evidence="9" type="ORF">GNLVRS02_ARAD1C00748g</name>
</gene>
<dbReference type="CDD" id="cd24162">
    <property type="entry name" value="Prp3_C"/>
    <property type="match status" value="1"/>
</dbReference>
<dbReference type="InterPro" id="IPR010541">
    <property type="entry name" value="Prp3_C"/>
</dbReference>
<keyword evidence="5" id="KW-0175">Coiled coil</keyword>
<sequence length="560" mass="63499">MDRRKRTQDESNDDTKRQKLGDGSPAPSPADKIAQAKARIAALQQKAKAPSDSNNDLLARVRERKARAESGPSGASSWKQWQAKGRQQSPGAATTGGERDSNLSSSSSSSKDALANADALLAKIRERKAQAKGTKATGLNAPVHPLFLEKEKKSVETDEERQRKVDEFLRQGQEEEQDDNNPYFDPGLSGVRYESTLRRAKGLQFNPKGKYIEKAEELREQQRLEELKKQIEEQARLSQEQASIKIDIVAGEREYRPPTPPPIEWWDAELLGIGPDVELDTVSQETVGSVVESSINDLVQHPIPIQPPWEKNMPKVASLHMTKAETRRLRKNERAKRLKEQQDRIRLGLDPAPPPKIKPSNVMSVYANEAIKDPTLMEQKAKQAVAERKSKHEQDNQERKLTPEERWQKALSKIERDKSKGLYCAIFRIETLEDGKHKYIVNYNAMKFMFTGITIINPKFCLVIVEGGFLQVKKYSKMLMNRVQWTVPAPPRTEEEEAQPKPDLSSNKCTMVWLGELKTPNFKKWTVHTTETEQDAKDLLARNNAESYWVEARSCLESTS</sequence>
<evidence type="ECO:0000256" key="3">
    <source>
        <dbReference type="ARBA" id="ARBA00023187"/>
    </source>
</evidence>
<dbReference type="AlphaFoldDB" id="A0A060T410"/>
<protein>
    <submittedName>
        <fullName evidence="9">ARAD1C00748p</fullName>
    </submittedName>
</protein>
<dbReference type="Pfam" id="PF08572">
    <property type="entry name" value="PRP3"/>
    <property type="match status" value="1"/>
</dbReference>
<organism evidence="9">
    <name type="scientific">Blastobotrys adeninivorans</name>
    <name type="common">Yeast</name>
    <name type="synonym">Arxula adeninivorans</name>
    <dbReference type="NCBI Taxonomy" id="409370"/>
    <lineage>
        <taxon>Eukaryota</taxon>
        <taxon>Fungi</taxon>
        <taxon>Dikarya</taxon>
        <taxon>Ascomycota</taxon>
        <taxon>Saccharomycotina</taxon>
        <taxon>Dipodascomycetes</taxon>
        <taxon>Dipodascales</taxon>
        <taxon>Trichomonascaceae</taxon>
        <taxon>Blastobotrys</taxon>
    </lineage>
</organism>
<feature type="compositionally biased region" description="Low complexity" evidence="6">
    <location>
        <begin position="102"/>
        <end position="114"/>
    </location>
</feature>
<evidence type="ECO:0000256" key="4">
    <source>
        <dbReference type="ARBA" id="ARBA00023242"/>
    </source>
</evidence>
<keyword evidence="2" id="KW-0507">mRNA processing</keyword>
<dbReference type="GO" id="GO:0046540">
    <property type="term" value="C:U4/U6 x U5 tri-snRNP complex"/>
    <property type="evidence" value="ECO:0007669"/>
    <property type="project" value="InterPro"/>
</dbReference>
<evidence type="ECO:0000256" key="1">
    <source>
        <dbReference type="ARBA" id="ARBA00004123"/>
    </source>
</evidence>